<feature type="compositionally biased region" description="Polar residues" evidence="1">
    <location>
        <begin position="106"/>
        <end position="129"/>
    </location>
</feature>
<dbReference type="Proteomes" id="UP000235672">
    <property type="component" value="Unassembled WGS sequence"/>
</dbReference>
<protein>
    <submittedName>
        <fullName evidence="2">Uncharacterized protein</fullName>
    </submittedName>
</protein>
<accession>A0A2J6QN26</accession>
<name>A0A2J6QN26_9HELO</name>
<organism evidence="2 3">
    <name type="scientific">Hyaloscypha hepaticicola</name>
    <dbReference type="NCBI Taxonomy" id="2082293"/>
    <lineage>
        <taxon>Eukaryota</taxon>
        <taxon>Fungi</taxon>
        <taxon>Dikarya</taxon>
        <taxon>Ascomycota</taxon>
        <taxon>Pezizomycotina</taxon>
        <taxon>Leotiomycetes</taxon>
        <taxon>Helotiales</taxon>
        <taxon>Hyaloscyphaceae</taxon>
        <taxon>Hyaloscypha</taxon>
    </lineage>
</organism>
<keyword evidence="3" id="KW-1185">Reference proteome</keyword>
<evidence type="ECO:0000313" key="3">
    <source>
        <dbReference type="Proteomes" id="UP000235672"/>
    </source>
</evidence>
<sequence length="166" mass="18598">MSANAGSESIRSEQPSVFGALRSSTFTSSILQRGAFLRLNNPKHLPKAQDYVEVDLSPKRRRGHPKPAKQNRRQPRTAHHKPVLNPSMPTQPSDRPASTLIPETIHNPTQQHISQSSSNRNPSKQLRATQNRQALSFDSNSRWVPSWTLNSFCHSGGREIKFVSTV</sequence>
<proteinExistence type="predicted"/>
<gene>
    <name evidence="2" type="ORF">NA56DRAFT_653520</name>
</gene>
<dbReference type="AlphaFoldDB" id="A0A2J6QN26"/>
<evidence type="ECO:0000256" key="1">
    <source>
        <dbReference type="SAM" id="MobiDB-lite"/>
    </source>
</evidence>
<dbReference type="EMBL" id="KZ613465">
    <property type="protein sequence ID" value="PMD27665.1"/>
    <property type="molecule type" value="Genomic_DNA"/>
</dbReference>
<reference evidence="2 3" key="1">
    <citation type="submission" date="2016-05" db="EMBL/GenBank/DDBJ databases">
        <title>A degradative enzymes factory behind the ericoid mycorrhizal symbiosis.</title>
        <authorList>
            <consortium name="DOE Joint Genome Institute"/>
            <person name="Martino E."/>
            <person name="Morin E."/>
            <person name="Grelet G."/>
            <person name="Kuo A."/>
            <person name="Kohler A."/>
            <person name="Daghino S."/>
            <person name="Barry K."/>
            <person name="Choi C."/>
            <person name="Cichocki N."/>
            <person name="Clum A."/>
            <person name="Copeland A."/>
            <person name="Hainaut M."/>
            <person name="Haridas S."/>
            <person name="Labutti K."/>
            <person name="Lindquist E."/>
            <person name="Lipzen A."/>
            <person name="Khouja H.-R."/>
            <person name="Murat C."/>
            <person name="Ohm R."/>
            <person name="Olson A."/>
            <person name="Spatafora J."/>
            <person name="Veneault-Fourrey C."/>
            <person name="Henrissat B."/>
            <person name="Grigoriev I."/>
            <person name="Martin F."/>
            <person name="Perotto S."/>
        </authorList>
    </citation>
    <scope>NUCLEOTIDE SEQUENCE [LARGE SCALE GENOMIC DNA]</scope>
    <source>
        <strain evidence="2 3">UAMH 7357</strain>
    </source>
</reference>
<evidence type="ECO:0000313" key="2">
    <source>
        <dbReference type="EMBL" id="PMD27665.1"/>
    </source>
</evidence>
<feature type="region of interest" description="Disordered" evidence="1">
    <location>
        <begin position="39"/>
        <end position="129"/>
    </location>
</feature>
<feature type="compositionally biased region" description="Basic residues" evidence="1">
    <location>
        <begin position="59"/>
        <end position="82"/>
    </location>
</feature>